<proteinExistence type="predicted"/>
<dbReference type="PANTHER" id="PTHR33696">
    <property type="entry name" value="T22J18.15-RELATED"/>
    <property type="match status" value="1"/>
</dbReference>
<dbReference type="PANTHER" id="PTHR33696:SF3">
    <property type="entry name" value="FLZ-TYPE DOMAIN-CONTAINING PROTEIN"/>
    <property type="match status" value="1"/>
</dbReference>
<accession>A0A2N9EQJ5</accession>
<name>A0A2N9EQJ5_FAGSY</name>
<organism evidence="1">
    <name type="scientific">Fagus sylvatica</name>
    <name type="common">Beechnut</name>
    <dbReference type="NCBI Taxonomy" id="28930"/>
    <lineage>
        <taxon>Eukaryota</taxon>
        <taxon>Viridiplantae</taxon>
        <taxon>Streptophyta</taxon>
        <taxon>Embryophyta</taxon>
        <taxon>Tracheophyta</taxon>
        <taxon>Spermatophyta</taxon>
        <taxon>Magnoliopsida</taxon>
        <taxon>eudicotyledons</taxon>
        <taxon>Gunneridae</taxon>
        <taxon>Pentapetalae</taxon>
        <taxon>rosids</taxon>
        <taxon>fabids</taxon>
        <taxon>Fagales</taxon>
        <taxon>Fagaceae</taxon>
        <taxon>Fagus</taxon>
    </lineage>
</organism>
<dbReference type="EMBL" id="OIVN01000491">
    <property type="protein sequence ID" value="SPC81087.1"/>
    <property type="molecule type" value="Genomic_DNA"/>
</dbReference>
<reference evidence="1" key="1">
    <citation type="submission" date="2018-02" db="EMBL/GenBank/DDBJ databases">
        <authorList>
            <person name="Cohen D.B."/>
            <person name="Kent A.D."/>
        </authorList>
    </citation>
    <scope>NUCLEOTIDE SEQUENCE</scope>
</reference>
<gene>
    <name evidence="1" type="ORF">FSB_LOCUS8969</name>
</gene>
<dbReference type="AlphaFoldDB" id="A0A2N9EQJ5"/>
<evidence type="ECO:0000313" key="1">
    <source>
        <dbReference type="EMBL" id="SPC81087.1"/>
    </source>
</evidence>
<protein>
    <submittedName>
        <fullName evidence="1">Uncharacterized protein</fullName>
    </submittedName>
</protein>
<sequence length="143" mass="15858">MMSHSKAHSQGTIPFSWENKPGVSKVTQQECPIDGDFVLKLPPPPCLSEPAKISVHDFQIPLPPCAFQPPSRSSSKKGLRKQEDPFLAAYMECTKSIRKGKSIKNDVGSGFKKNLLVFSCKRSCSVRDDSLVRISQLPLERDS</sequence>